<dbReference type="EMBL" id="CADCUE010000025">
    <property type="protein sequence ID" value="CAA9313069.1"/>
    <property type="molecule type" value="Genomic_DNA"/>
</dbReference>
<gene>
    <name evidence="3" type="ORF">AVDCRST_MAG16-300</name>
</gene>
<organism evidence="3">
    <name type="scientific">uncultured Frankineae bacterium</name>
    <dbReference type="NCBI Taxonomy" id="437475"/>
    <lineage>
        <taxon>Bacteria</taxon>
        <taxon>Bacillati</taxon>
        <taxon>Actinomycetota</taxon>
        <taxon>Actinomycetes</taxon>
        <taxon>Frankiales</taxon>
        <taxon>environmental samples</taxon>
    </lineage>
</organism>
<name>A0A6J4KSM2_9ACTN</name>
<reference evidence="3" key="1">
    <citation type="submission" date="2020-02" db="EMBL/GenBank/DDBJ databases">
        <authorList>
            <person name="Meier V. D."/>
        </authorList>
    </citation>
    <scope>NUCLEOTIDE SEQUENCE</scope>
    <source>
        <strain evidence="3">AVDCRST_MAG16</strain>
    </source>
</reference>
<keyword evidence="2" id="KW-0812">Transmembrane</keyword>
<proteinExistence type="predicted"/>
<accession>A0A6J4KSM2</accession>
<keyword evidence="2" id="KW-1133">Transmembrane helix</keyword>
<feature type="region of interest" description="Disordered" evidence="1">
    <location>
        <begin position="35"/>
        <end position="65"/>
    </location>
</feature>
<feature type="compositionally biased region" description="Basic and acidic residues" evidence="1">
    <location>
        <begin position="52"/>
        <end position="64"/>
    </location>
</feature>
<keyword evidence="2" id="KW-0472">Membrane</keyword>
<evidence type="ECO:0000256" key="2">
    <source>
        <dbReference type="SAM" id="Phobius"/>
    </source>
</evidence>
<evidence type="ECO:0000256" key="1">
    <source>
        <dbReference type="SAM" id="MobiDB-lite"/>
    </source>
</evidence>
<dbReference type="AlphaFoldDB" id="A0A6J4KSM2"/>
<feature type="transmembrane region" description="Helical" evidence="2">
    <location>
        <begin position="6"/>
        <end position="26"/>
    </location>
</feature>
<feature type="region of interest" description="Disordered" evidence="1">
    <location>
        <begin position="177"/>
        <end position="200"/>
    </location>
</feature>
<protein>
    <recommendedName>
        <fullName evidence="4">Secreted protein</fullName>
    </recommendedName>
</protein>
<evidence type="ECO:0000313" key="3">
    <source>
        <dbReference type="EMBL" id="CAA9313069.1"/>
    </source>
</evidence>
<evidence type="ECO:0008006" key="4">
    <source>
        <dbReference type="Google" id="ProtNLM"/>
    </source>
</evidence>
<sequence>MSELVAPLVVLALMLLAGAVVAGVALRRRRARRRPIPSVPETARLRRAPRPPADRGQELARRPEQLGIRPLTDDERARYRTAWDGVQSRTAQLPALALCEADAVLDRMLRSCGYPVDDPRSPTDVVPGWHAHVLASFRAGHALEQVNTSSRSDAEQVAQGMQHFRLAFEAVIADGQTTPPDAPALLSGDRAASRRTQPGR</sequence>